<accession>B1ZQA8</accession>
<organism evidence="3 4">
    <name type="scientific">Opitutus terrae (strain DSM 11246 / JCM 15787 / PB90-1)</name>
    <dbReference type="NCBI Taxonomy" id="452637"/>
    <lineage>
        <taxon>Bacteria</taxon>
        <taxon>Pseudomonadati</taxon>
        <taxon>Verrucomicrobiota</taxon>
        <taxon>Opitutia</taxon>
        <taxon>Opitutales</taxon>
        <taxon>Opitutaceae</taxon>
        <taxon>Opitutus</taxon>
    </lineage>
</organism>
<feature type="region of interest" description="Disordered" evidence="1">
    <location>
        <begin position="26"/>
        <end position="46"/>
    </location>
</feature>
<dbReference type="RefSeq" id="WP_012373126.1">
    <property type="nucleotide sequence ID" value="NC_010571.1"/>
</dbReference>
<feature type="region of interest" description="Disordered" evidence="1">
    <location>
        <begin position="62"/>
        <end position="85"/>
    </location>
</feature>
<protein>
    <submittedName>
        <fullName evidence="3">Uncharacterized protein</fullName>
    </submittedName>
</protein>
<dbReference type="EMBL" id="CP001032">
    <property type="protein sequence ID" value="ACB73588.1"/>
    <property type="molecule type" value="Genomic_DNA"/>
</dbReference>
<dbReference type="KEGG" id="ote:Oter_0298"/>
<evidence type="ECO:0000256" key="1">
    <source>
        <dbReference type="SAM" id="MobiDB-lite"/>
    </source>
</evidence>
<proteinExistence type="predicted"/>
<evidence type="ECO:0000313" key="3">
    <source>
        <dbReference type="EMBL" id="ACB73588.1"/>
    </source>
</evidence>
<evidence type="ECO:0000313" key="4">
    <source>
        <dbReference type="Proteomes" id="UP000007013"/>
    </source>
</evidence>
<feature type="chain" id="PRO_5002771975" evidence="2">
    <location>
        <begin position="20"/>
        <end position="121"/>
    </location>
</feature>
<keyword evidence="4" id="KW-1185">Reference proteome</keyword>
<evidence type="ECO:0000256" key="2">
    <source>
        <dbReference type="SAM" id="SignalP"/>
    </source>
</evidence>
<dbReference type="Proteomes" id="UP000007013">
    <property type="component" value="Chromosome"/>
</dbReference>
<dbReference type="HOGENOM" id="CLU_2035652_0_0_0"/>
<dbReference type="STRING" id="452637.Oter_0298"/>
<dbReference type="AlphaFoldDB" id="B1ZQA8"/>
<name>B1ZQA8_OPITP</name>
<keyword evidence="2" id="KW-0732">Signal</keyword>
<gene>
    <name evidence="3" type="ordered locus">Oter_0298</name>
</gene>
<reference evidence="3 4" key="1">
    <citation type="journal article" date="2011" name="J. Bacteriol.">
        <title>Genome sequence of the verrucomicrobium Opitutus terrae PB90-1, an abundant inhabitant of rice paddy soil ecosystems.</title>
        <authorList>
            <person name="van Passel M.W."/>
            <person name="Kant R."/>
            <person name="Palva A."/>
            <person name="Copeland A."/>
            <person name="Lucas S."/>
            <person name="Lapidus A."/>
            <person name="Glavina del Rio T."/>
            <person name="Pitluck S."/>
            <person name="Goltsman E."/>
            <person name="Clum A."/>
            <person name="Sun H."/>
            <person name="Schmutz J."/>
            <person name="Larimer F.W."/>
            <person name="Land M.L."/>
            <person name="Hauser L."/>
            <person name="Kyrpides N."/>
            <person name="Mikhailova N."/>
            <person name="Richardson P.P."/>
            <person name="Janssen P.H."/>
            <person name="de Vos W.M."/>
            <person name="Smidt H."/>
        </authorList>
    </citation>
    <scope>NUCLEOTIDE SEQUENCE [LARGE SCALE GENOMIC DNA]</scope>
    <source>
        <strain evidence="4">DSM 11246 / JCM 15787 / PB90-1</strain>
    </source>
</reference>
<feature type="signal peptide" evidence="2">
    <location>
        <begin position="1"/>
        <end position="19"/>
    </location>
</feature>
<dbReference type="OrthoDB" id="331083at2"/>
<sequence length="121" mass="12814">MRKSSVCLTLLAALFGATAAVPAFASGSYAGRPPSPPAKSTSGMKLDRAKYGLGQKVYEGAAMTPGGGEADAQRPRLQAAQRKLPAEAMREKDLPALAGKLSDAQLEALEYFVEQRFPMKK</sequence>